<dbReference type="Gene3D" id="3.10.580.10">
    <property type="entry name" value="CBS-domain"/>
    <property type="match status" value="1"/>
</dbReference>
<dbReference type="InterPro" id="IPR051257">
    <property type="entry name" value="Diverse_CBS-Domain"/>
</dbReference>
<feature type="domain" description="CBS" evidence="3">
    <location>
        <begin position="80"/>
        <end position="135"/>
    </location>
</feature>
<organism evidence="4 5">
    <name type="scientific">Candidatus Woesebacteria bacterium GW2011_GWB1_45_5</name>
    <dbReference type="NCBI Taxonomy" id="1618581"/>
    <lineage>
        <taxon>Bacteria</taxon>
        <taxon>Candidatus Woeseibacteriota</taxon>
    </lineage>
</organism>
<reference evidence="4 5" key="1">
    <citation type="journal article" date="2015" name="Nature">
        <title>rRNA introns, odd ribosomes, and small enigmatic genomes across a large radiation of phyla.</title>
        <authorList>
            <person name="Brown C.T."/>
            <person name="Hug L.A."/>
            <person name="Thomas B.C."/>
            <person name="Sharon I."/>
            <person name="Castelle C.J."/>
            <person name="Singh A."/>
            <person name="Wilkins M.J."/>
            <person name="Williams K.H."/>
            <person name="Banfield J.F."/>
        </authorList>
    </citation>
    <scope>NUCLEOTIDE SEQUENCE [LARGE SCALE GENOMIC DNA]</scope>
</reference>
<dbReference type="PANTHER" id="PTHR43080:SF2">
    <property type="entry name" value="CBS DOMAIN-CONTAINING PROTEIN"/>
    <property type="match status" value="1"/>
</dbReference>
<dbReference type="SUPFAM" id="SSF54631">
    <property type="entry name" value="CBS-domain pair"/>
    <property type="match status" value="1"/>
</dbReference>
<dbReference type="Proteomes" id="UP000034329">
    <property type="component" value="Unassembled WGS sequence"/>
</dbReference>
<dbReference type="InterPro" id="IPR046342">
    <property type="entry name" value="CBS_dom_sf"/>
</dbReference>
<accession>A0A0G1QQ11</accession>
<evidence type="ECO:0000256" key="2">
    <source>
        <dbReference type="PROSITE-ProRule" id="PRU00703"/>
    </source>
</evidence>
<dbReference type="InterPro" id="IPR000644">
    <property type="entry name" value="CBS_dom"/>
</dbReference>
<gene>
    <name evidence="4" type="ORF">UX13_C0005G0018</name>
</gene>
<comment type="caution">
    <text evidence="4">The sequence shown here is derived from an EMBL/GenBank/DDBJ whole genome shotgun (WGS) entry which is preliminary data.</text>
</comment>
<dbReference type="EMBL" id="LCLA01000005">
    <property type="protein sequence ID" value="KKU10705.1"/>
    <property type="molecule type" value="Genomic_DNA"/>
</dbReference>
<sequence length="150" mass="16754">MSEKIVNDLLREIGPKPIYTIRPDNSVRDAARVMADLNVGALAVVDEDGKMVGIISERDCSQKVAAFDVNAYTTRVSRIMTKDVKTVSRNTNLKECEDLMREHGIRHLPVMENEELVAIISIRDLLVSTREELENLVHHLKTFIGVGSPG</sequence>
<dbReference type="PROSITE" id="PS51371">
    <property type="entry name" value="CBS"/>
    <property type="match status" value="2"/>
</dbReference>
<dbReference type="AlphaFoldDB" id="A0A0G1QQ11"/>
<dbReference type="Pfam" id="PF00571">
    <property type="entry name" value="CBS"/>
    <property type="match status" value="2"/>
</dbReference>
<keyword evidence="1 2" id="KW-0129">CBS domain</keyword>
<protein>
    <recommendedName>
        <fullName evidence="3">CBS domain-containing protein</fullName>
    </recommendedName>
</protein>
<dbReference type="PANTHER" id="PTHR43080">
    <property type="entry name" value="CBS DOMAIN-CONTAINING PROTEIN CBSX3, MITOCHONDRIAL"/>
    <property type="match status" value="1"/>
</dbReference>
<dbReference type="CDD" id="cd04623">
    <property type="entry name" value="CBS_pair_bac_euk"/>
    <property type="match status" value="1"/>
</dbReference>
<dbReference type="SMART" id="SM00116">
    <property type="entry name" value="CBS"/>
    <property type="match status" value="2"/>
</dbReference>
<name>A0A0G1QQ11_9BACT</name>
<feature type="domain" description="CBS" evidence="3">
    <location>
        <begin position="13"/>
        <end position="72"/>
    </location>
</feature>
<evidence type="ECO:0000313" key="4">
    <source>
        <dbReference type="EMBL" id="KKU10705.1"/>
    </source>
</evidence>
<dbReference type="InterPro" id="IPR044725">
    <property type="entry name" value="CBSX3_CBS_dom"/>
</dbReference>
<evidence type="ECO:0000313" key="5">
    <source>
        <dbReference type="Proteomes" id="UP000034329"/>
    </source>
</evidence>
<evidence type="ECO:0000259" key="3">
    <source>
        <dbReference type="PROSITE" id="PS51371"/>
    </source>
</evidence>
<evidence type="ECO:0000256" key="1">
    <source>
        <dbReference type="ARBA" id="ARBA00023122"/>
    </source>
</evidence>
<proteinExistence type="predicted"/>